<gene>
    <name evidence="1" type="ORF">MENT_LOCUS19697</name>
</gene>
<comment type="caution">
    <text evidence="1">The sequence shown here is derived from an EMBL/GenBank/DDBJ whole genome shotgun (WGS) entry which is preliminary data.</text>
</comment>
<proteinExistence type="predicted"/>
<accession>A0A6V7V0J8</accession>
<protein>
    <submittedName>
        <fullName evidence="1">Uncharacterized protein</fullName>
    </submittedName>
</protein>
<sequence>MPAIHFCSIQLNITEDNCCQLIKLLNIPEKIPFCLPKLQGNISNNNLEIKNQNHTLEDNNSTFEATSLILNNISTTLFQITSVPLL</sequence>
<evidence type="ECO:0000313" key="2">
    <source>
        <dbReference type="Proteomes" id="UP000580250"/>
    </source>
</evidence>
<dbReference type="AlphaFoldDB" id="A0A6V7V0J8"/>
<name>A0A6V7V0J8_MELEN</name>
<dbReference type="EMBL" id="CAJEWN010000139">
    <property type="protein sequence ID" value="CAD2168336.1"/>
    <property type="molecule type" value="Genomic_DNA"/>
</dbReference>
<dbReference type="OrthoDB" id="5875827at2759"/>
<organism evidence="1 2">
    <name type="scientific">Meloidogyne enterolobii</name>
    <name type="common">Root-knot nematode worm</name>
    <name type="synonym">Meloidogyne mayaguensis</name>
    <dbReference type="NCBI Taxonomy" id="390850"/>
    <lineage>
        <taxon>Eukaryota</taxon>
        <taxon>Metazoa</taxon>
        <taxon>Ecdysozoa</taxon>
        <taxon>Nematoda</taxon>
        <taxon>Chromadorea</taxon>
        <taxon>Rhabditida</taxon>
        <taxon>Tylenchina</taxon>
        <taxon>Tylenchomorpha</taxon>
        <taxon>Tylenchoidea</taxon>
        <taxon>Meloidogynidae</taxon>
        <taxon>Meloidogyninae</taxon>
        <taxon>Meloidogyne</taxon>
    </lineage>
</organism>
<reference evidence="1 2" key="1">
    <citation type="submission" date="2020-08" db="EMBL/GenBank/DDBJ databases">
        <authorList>
            <person name="Koutsovoulos G."/>
            <person name="Danchin GJ E."/>
        </authorList>
    </citation>
    <scope>NUCLEOTIDE SEQUENCE [LARGE SCALE GENOMIC DNA]</scope>
</reference>
<evidence type="ECO:0000313" key="1">
    <source>
        <dbReference type="EMBL" id="CAD2168336.1"/>
    </source>
</evidence>
<dbReference type="Proteomes" id="UP000580250">
    <property type="component" value="Unassembled WGS sequence"/>
</dbReference>